<comment type="caution">
    <text evidence="1">The sequence shown here is derived from an EMBL/GenBank/DDBJ whole genome shotgun (WGS) entry which is preliminary data.</text>
</comment>
<dbReference type="PATRIC" id="fig|1002364.3.peg.1850"/>
<protein>
    <submittedName>
        <fullName evidence="1">Uncharacterized protein</fullName>
    </submittedName>
</protein>
<sequence>MCDLMLHAIALFAKGKFAKNTRVKLVQKHCCSILTSSVDFML</sequence>
<evidence type="ECO:0000313" key="2">
    <source>
        <dbReference type="Proteomes" id="UP000005959"/>
    </source>
</evidence>
<dbReference type="EMBL" id="AGCI01000044">
    <property type="protein sequence ID" value="EHM43207.1"/>
    <property type="molecule type" value="Genomic_DNA"/>
</dbReference>
<evidence type="ECO:0000313" key="1">
    <source>
        <dbReference type="EMBL" id="EHM43207.1"/>
    </source>
</evidence>
<dbReference type="HOGENOM" id="CLU_3252330_0_0_6"/>
<reference evidence="1 2" key="1">
    <citation type="submission" date="2011-08" db="EMBL/GenBank/DDBJ databases">
        <authorList>
            <person name="Weinstock G."/>
            <person name="Sodergren E."/>
            <person name="Clifton S."/>
            <person name="Fulton L."/>
            <person name="Fulton B."/>
            <person name="Courtney L."/>
            <person name="Fronick C."/>
            <person name="Harrison M."/>
            <person name="Strong C."/>
            <person name="Farmer C."/>
            <person name="Delahaunty K."/>
            <person name="Markovic C."/>
            <person name="Hall O."/>
            <person name="Minx P."/>
            <person name="Tomlinson C."/>
            <person name="Mitreva M."/>
            <person name="Hou S."/>
            <person name="Chen J."/>
            <person name="Wollam A."/>
            <person name="Pepin K.H."/>
            <person name="Johnson M."/>
            <person name="Bhonagiri V."/>
            <person name="Zhang X."/>
            <person name="Suruliraj S."/>
            <person name="Warren W."/>
            <person name="Chinwalla A."/>
            <person name="Mardis E.R."/>
            <person name="Wilson R.K."/>
        </authorList>
    </citation>
    <scope>NUCLEOTIDE SEQUENCE [LARGE SCALE GENOMIC DNA]</scope>
    <source>
        <strain evidence="1 2">ATCC 51873</strain>
    </source>
</reference>
<gene>
    <name evidence="1" type="ORF">HMPREF0454_02036</name>
</gene>
<organism evidence="1 2">
    <name type="scientific">Hafnia alvei ATCC 51873</name>
    <dbReference type="NCBI Taxonomy" id="1002364"/>
    <lineage>
        <taxon>Bacteria</taxon>
        <taxon>Pseudomonadati</taxon>
        <taxon>Pseudomonadota</taxon>
        <taxon>Gammaproteobacteria</taxon>
        <taxon>Enterobacterales</taxon>
        <taxon>Hafniaceae</taxon>
        <taxon>Hafnia</taxon>
    </lineage>
</organism>
<dbReference type="AlphaFoldDB" id="G9Y642"/>
<name>G9Y642_HAFAL</name>
<dbReference type="Proteomes" id="UP000005959">
    <property type="component" value="Unassembled WGS sequence"/>
</dbReference>
<proteinExistence type="predicted"/>
<accession>G9Y642</accession>